<proteinExistence type="predicted"/>
<accession>A0AAF5I2G5</accession>
<evidence type="ECO:0000313" key="1">
    <source>
        <dbReference type="Proteomes" id="UP000035681"/>
    </source>
</evidence>
<dbReference type="GO" id="GO:0006357">
    <property type="term" value="P:regulation of transcription by RNA polymerase II"/>
    <property type="evidence" value="ECO:0007669"/>
    <property type="project" value="InterPro"/>
</dbReference>
<protein>
    <submittedName>
        <fullName evidence="2">Enhancer of polycomb-like protein</fullName>
    </submittedName>
</protein>
<dbReference type="InterPro" id="IPR024943">
    <property type="entry name" value="Enhancer_polycomb"/>
</dbReference>
<dbReference type="WBParaSite" id="TCONS_00011999.p1">
    <property type="protein sequence ID" value="TCONS_00011999.p1"/>
    <property type="gene ID" value="XLOC_007208"/>
</dbReference>
<keyword evidence="1" id="KW-1185">Reference proteome</keyword>
<evidence type="ECO:0000313" key="2">
    <source>
        <dbReference type="WBParaSite" id="TCONS_00011999.p1"/>
    </source>
</evidence>
<dbReference type="AlphaFoldDB" id="A0AAF5I2G5"/>
<dbReference type="PANTHER" id="PTHR14898">
    <property type="entry name" value="ENHANCER OF POLYCOMB"/>
    <property type="match status" value="1"/>
</dbReference>
<sequence length="1111" mass="131591">ARNIDPNKRMYVYMENELDETADATASRDITRLPTGMEKDEENESHIQEAINARQAYTLGEKYDQKVALIPTRPTEIIDTEIYELLYKKIDPGLINKTEYLRLPLSYLFFNSRYMYDADEEDCEWLKQRPYIKISDFENIIETLERESSDTNVCLPEAAENLLKHMPAGIVGEVYDLWLSKRSVCTSKGWNSLIPKLKTEARKDSHNSSNPYICFRRRAERMQTRRNRKCEEENFEKMLYLKNNFKKFDEILKEMEKREKIKLNIVQQNENIFNMRLSFDSEAQCIISRQNLSESVIMDRITTSLTNVLEEYNDNSNVLVEKSNRYEQIKKRKMRRRKQSSKTVDSEVDIGDKQWSYNSKCFEADESSLDDNRPGKRKFNDEGEGKFEFRRKRGVTYRAPNDVLFKSDNPNYEDLMFSRPEFSMHRDRFFPYTFPSKISGQYITRMVRKALGRCGQTFLEYINESNSDDEMPKSLFAVHNQTIHVVMGITILMTKVFNKTQYEDQIGKKGVSYQRFITITYIFTRSNMCVIYKNKELVKKHSNLYTYNVIGESVYRKSTFYQNNKFNVGILYVPLTSQYISVRISFSYSSIWNKIFFKAKINGEKIIYFQRQIDIYLLIIKARNLDLNKAVSVYMEDELSDYNDLLEWRYLVKLPTGMEEDEEKEAHIQETINTKRLYTSEKDDNKTISLIPTRPTQEIDHNLYVCLYKVVDEELINRKEYLRLPLSYLFSNPYNMYDADEEDYEWLDKRPYITINELESVIETLEKESTTLNLCLPGTAENLLQHMTPGIVGEVYDLWLNKRAECNRKGLSSLMPKIKTECGREGLNSVNPYICFRKRIEKMQTRRTKKCEEKNYIKMLYLQNNIRVFDKLLTKMEKREMLKYRIIEENENIFNMRLSSNLESQDVISKKNLPASTIVDYVMDSIISDIDEYSKKVSSKIKRNKSGKRKQNFKWDNYFKALDCKRIKKDIQISKKSKSLVDFNLDNNDSSEEETNENVIKDFEFRRKRGVAYHAPNSDTIKPDFSIYDEASFYGRTFNHRDRFYPFTFSSKINGQTLTRMIRKVQGRLGQTFFEYISDDCSKDTPKKLFAVHNEEFKVNFDSSPSENVYN</sequence>
<reference evidence="2" key="1">
    <citation type="submission" date="2024-02" db="UniProtKB">
        <authorList>
            <consortium name="WormBaseParasite"/>
        </authorList>
    </citation>
    <scope>IDENTIFICATION</scope>
</reference>
<organism evidence="1 2">
    <name type="scientific">Strongyloides stercoralis</name>
    <name type="common">Threadworm</name>
    <dbReference type="NCBI Taxonomy" id="6248"/>
    <lineage>
        <taxon>Eukaryota</taxon>
        <taxon>Metazoa</taxon>
        <taxon>Ecdysozoa</taxon>
        <taxon>Nematoda</taxon>
        <taxon>Chromadorea</taxon>
        <taxon>Rhabditida</taxon>
        <taxon>Tylenchina</taxon>
        <taxon>Panagrolaimomorpha</taxon>
        <taxon>Strongyloidoidea</taxon>
        <taxon>Strongyloididae</taxon>
        <taxon>Strongyloides</taxon>
    </lineage>
</organism>
<name>A0AAF5I2G5_STRER</name>
<dbReference type="GO" id="GO:0035267">
    <property type="term" value="C:NuA4 histone acetyltransferase complex"/>
    <property type="evidence" value="ECO:0007669"/>
    <property type="project" value="InterPro"/>
</dbReference>
<dbReference type="Proteomes" id="UP000035681">
    <property type="component" value="Unplaced"/>
</dbReference>